<sequence length="562" mass="63452">MNKTCARCSKVVYPIEELKCLDKIWHKTCFKCHECGMALNMKTYKGFNKLPYCEAHIPKAKATAIADTPELKRIAENTKIQSNVKYHEEFEKQKGKVTQVADDPETLRIKQNTKIISNVAYHGELEKKAAMEKQRGTAEVVEARDNESEYFSEALAAEQLSQYQPTQQQQLTSATSHTHHQYHQTNMHQQQQPQHSQQTSTSLSSQQHHQHLQPAGQVIAPNNSQSYSGMMQQPQSNQQIVHQQQQQMQSYQKQTQQQPIRQSAAATSQQPNYASQPQQQQQTAYQQQQHVQQQQNNYMQMRSSILQNAHHPSGGEVARDASAKYYDQYENYARPTSNAQISQNSYNNNNPSVYNNAQPNYMYQGNNSAHYNPSTNGGGSNGSVLSGIGVMGGNSGIGKIADYDPLTDGPRSIPSTPRQSATLIYSSDRGAVNNSTNPRRVGSIADIDPANGVYGSITEPNNQNQYYQQQNQIRQGHQHSHIHQTQQQQQQQPQQNHQSKANMRVYRALYDYQAQDMDEVSFKEGDLIFEIDPIDAGWMTGKVERTGKTGMLPANYLQPAMI</sequence>
<evidence type="ECO:0008006" key="13">
    <source>
        <dbReference type="Google" id="ProtNLM"/>
    </source>
</evidence>
<evidence type="ECO:0000256" key="6">
    <source>
        <dbReference type="PROSITE-ProRule" id="PRU00125"/>
    </source>
</evidence>
<feature type="compositionally biased region" description="Low complexity" evidence="8">
    <location>
        <begin position="483"/>
        <end position="498"/>
    </location>
</feature>
<feature type="region of interest" description="Disordered" evidence="8">
    <location>
        <begin position="162"/>
        <end position="295"/>
    </location>
</feature>
<evidence type="ECO:0000256" key="4">
    <source>
        <dbReference type="ARBA" id="ARBA00022833"/>
    </source>
</evidence>
<feature type="region of interest" description="Disordered" evidence="8">
    <location>
        <begin position="469"/>
        <end position="500"/>
    </location>
</feature>
<accession>A0A7R8UL28</accession>
<protein>
    <recommendedName>
        <fullName evidence="13">LIM and SH3 domain protein Lasp</fullName>
    </recommendedName>
</protein>
<keyword evidence="1 7" id="KW-0728">SH3 domain</keyword>
<dbReference type="Proteomes" id="UP000594454">
    <property type="component" value="Chromosome 2"/>
</dbReference>
<evidence type="ECO:0000313" key="12">
    <source>
        <dbReference type="Proteomes" id="UP000594454"/>
    </source>
</evidence>
<gene>
    <name evidence="11" type="ORF">HERILL_LOCUS5831</name>
</gene>
<dbReference type="OMA" id="TKHNQAN"/>
<keyword evidence="4 6" id="KW-0862">Zinc</keyword>
<dbReference type="Gene3D" id="2.10.110.10">
    <property type="entry name" value="Cysteine Rich Protein"/>
    <property type="match status" value="1"/>
</dbReference>
<dbReference type="SMART" id="SM00326">
    <property type="entry name" value="SH3"/>
    <property type="match status" value="1"/>
</dbReference>
<dbReference type="OrthoDB" id="191061at2759"/>
<dbReference type="PROSITE" id="PS50002">
    <property type="entry name" value="SH3"/>
    <property type="match status" value="1"/>
</dbReference>
<dbReference type="SMART" id="SM00132">
    <property type="entry name" value="LIM"/>
    <property type="match status" value="1"/>
</dbReference>
<dbReference type="Pfam" id="PF00018">
    <property type="entry name" value="SH3_1"/>
    <property type="match status" value="1"/>
</dbReference>
<proteinExistence type="predicted"/>
<evidence type="ECO:0000256" key="7">
    <source>
        <dbReference type="PROSITE-ProRule" id="PRU00192"/>
    </source>
</evidence>
<dbReference type="InterPro" id="IPR036028">
    <property type="entry name" value="SH3-like_dom_sf"/>
</dbReference>
<dbReference type="EMBL" id="LR899010">
    <property type="protein sequence ID" value="CAD7082826.1"/>
    <property type="molecule type" value="Genomic_DNA"/>
</dbReference>
<feature type="domain" description="LIM zinc-binding" evidence="10">
    <location>
        <begin position="3"/>
        <end position="63"/>
    </location>
</feature>
<dbReference type="GO" id="GO:0046872">
    <property type="term" value="F:metal ion binding"/>
    <property type="evidence" value="ECO:0007669"/>
    <property type="project" value="UniProtKB-KW"/>
</dbReference>
<feature type="compositionally biased region" description="Low complexity" evidence="8">
    <location>
        <begin position="162"/>
        <end position="176"/>
    </location>
</feature>
<dbReference type="PROSITE" id="PS50023">
    <property type="entry name" value="LIM_DOMAIN_2"/>
    <property type="match status" value="1"/>
</dbReference>
<dbReference type="PROSITE" id="PS00478">
    <property type="entry name" value="LIM_DOMAIN_1"/>
    <property type="match status" value="1"/>
</dbReference>
<feature type="compositionally biased region" description="Low complexity" evidence="8">
    <location>
        <begin position="269"/>
        <end position="295"/>
    </location>
</feature>
<organism evidence="11 12">
    <name type="scientific">Hermetia illucens</name>
    <name type="common">Black soldier fly</name>
    <dbReference type="NCBI Taxonomy" id="343691"/>
    <lineage>
        <taxon>Eukaryota</taxon>
        <taxon>Metazoa</taxon>
        <taxon>Ecdysozoa</taxon>
        <taxon>Arthropoda</taxon>
        <taxon>Hexapoda</taxon>
        <taxon>Insecta</taxon>
        <taxon>Pterygota</taxon>
        <taxon>Neoptera</taxon>
        <taxon>Endopterygota</taxon>
        <taxon>Diptera</taxon>
        <taxon>Brachycera</taxon>
        <taxon>Stratiomyomorpha</taxon>
        <taxon>Stratiomyidae</taxon>
        <taxon>Hermetiinae</taxon>
        <taxon>Hermetia</taxon>
    </lineage>
</organism>
<dbReference type="AlphaFoldDB" id="A0A7R8UL28"/>
<evidence type="ECO:0000313" key="11">
    <source>
        <dbReference type="EMBL" id="CAD7082826.1"/>
    </source>
</evidence>
<dbReference type="CDD" id="cd11789">
    <property type="entry name" value="SH3_Nebulin_family_C"/>
    <property type="match status" value="1"/>
</dbReference>
<dbReference type="SUPFAM" id="SSF57716">
    <property type="entry name" value="Glucocorticoid receptor-like (DNA-binding domain)"/>
    <property type="match status" value="1"/>
</dbReference>
<dbReference type="Gene3D" id="2.30.30.40">
    <property type="entry name" value="SH3 Domains"/>
    <property type="match status" value="1"/>
</dbReference>
<reference evidence="11 12" key="1">
    <citation type="submission" date="2020-11" db="EMBL/GenBank/DDBJ databases">
        <authorList>
            <person name="Wallbank WR R."/>
            <person name="Pardo Diaz C."/>
            <person name="Kozak K."/>
            <person name="Martin S."/>
            <person name="Jiggins C."/>
            <person name="Moest M."/>
            <person name="Warren A I."/>
            <person name="Generalovic N T."/>
            <person name="Byers J.R.P. K."/>
            <person name="Montejo-Kovacevich G."/>
            <person name="Yen C E."/>
        </authorList>
    </citation>
    <scope>NUCLEOTIDE SEQUENCE [LARGE SCALE GENOMIC DNA]</scope>
</reference>
<evidence type="ECO:0000256" key="1">
    <source>
        <dbReference type="ARBA" id="ARBA00022443"/>
    </source>
</evidence>
<evidence type="ECO:0000256" key="3">
    <source>
        <dbReference type="ARBA" id="ARBA00022737"/>
    </source>
</evidence>
<feature type="compositionally biased region" description="Low complexity" evidence="8">
    <location>
        <begin position="183"/>
        <end position="207"/>
    </location>
</feature>
<dbReference type="FunFam" id="2.10.110.10:FF:000087">
    <property type="entry name" value="LIM zinc-binding domain-containing Nebulette"/>
    <property type="match status" value="1"/>
</dbReference>
<evidence type="ECO:0000259" key="9">
    <source>
        <dbReference type="PROSITE" id="PS50002"/>
    </source>
</evidence>
<keyword evidence="3" id="KW-0677">Repeat</keyword>
<dbReference type="PANTHER" id="PTHR46218">
    <property type="entry name" value="LASP"/>
    <property type="match status" value="1"/>
</dbReference>
<feature type="compositionally biased region" description="Polar residues" evidence="8">
    <location>
        <begin position="259"/>
        <end position="268"/>
    </location>
</feature>
<dbReference type="InterPro" id="IPR051759">
    <property type="entry name" value="LIM-SH3_domain_protein"/>
</dbReference>
<dbReference type="InterPro" id="IPR001781">
    <property type="entry name" value="Znf_LIM"/>
</dbReference>
<dbReference type="SUPFAM" id="SSF50044">
    <property type="entry name" value="SH3-domain"/>
    <property type="match status" value="1"/>
</dbReference>
<dbReference type="Pfam" id="PF00880">
    <property type="entry name" value="Nebulin"/>
    <property type="match status" value="2"/>
</dbReference>
<name>A0A7R8UL28_HERIL</name>
<dbReference type="GO" id="GO:0005925">
    <property type="term" value="C:focal adhesion"/>
    <property type="evidence" value="ECO:0007669"/>
    <property type="project" value="TreeGrafter"/>
</dbReference>
<dbReference type="InParanoid" id="A0A7R8UL28"/>
<keyword evidence="2 6" id="KW-0479">Metal-binding</keyword>
<dbReference type="Pfam" id="PF00412">
    <property type="entry name" value="LIM"/>
    <property type="match status" value="1"/>
</dbReference>
<evidence type="ECO:0000259" key="10">
    <source>
        <dbReference type="PROSITE" id="PS50023"/>
    </source>
</evidence>
<keyword evidence="5 6" id="KW-0440">LIM domain</keyword>
<evidence type="ECO:0000256" key="8">
    <source>
        <dbReference type="SAM" id="MobiDB-lite"/>
    </source>
</evidence>
<feature type="domain" description="SH3" evidence="9">
    <location>
        <begin position="501"/>
        <end position="562"/>
    </location>
</feature>
<dbReference type="PRINTS" id="PR00452">
    <property type="entry name" value="SH3DOMAIN"/>
</dbReference>
<feature type="compositionally biased region" description="Polar residues" evidence="8">
    <location>
        <begin position="220"/>
        <end position="231"/>
    </location>
</feature>
<dbReference type="InterPro" id="IPR000900">
    <property type="entry name" value="Nebulin_repeat"/>
</dbReference>
<dbReference type="InterPro" id="IPR001452">
    <property type="entry name" value="SH3_domain"/>
</dbReference>
<dbReference type="SMART" id="SM00227">
    <property type="entry name" value="NEBU"/>
    <property type="match status" value="2"/>
</dbReference>
<evidence type="ECO:0000256" key="5">
    <source>
        <dbReference type="ARBA" id="ARBA00023038"/>
    </source>
</evidence>
<feature type="compositionally biased region" description="Low complexity" evidence="8">
    <location>
        <begin position="232"/>
        <end position="258"/>
    </location>
</feature>
<dbReference type="GO" id="GO:0051015">
    <property type="term" value="F:actin filament binding"/>
    <property type="evidence" value="ECO:0007669"/>
    <property type="project" value="TreeGrafter"/>
</dbReference>
<dbReference type="GO" id="GO:0005737">
    <property type="term" value="C:cytoplasm"/>
    <property type="evidence" value="ECO:0007669"/>
    <property type="project" value="UniProtKB-ARBA"/>
</dbReference>
<keyword evidence="12" id="KW-1185">Reference proteome</keyword>
<dbReference type="PROSITE" id="PS51216">
    <property type="entry name" value="NEBULIN"/>
    <property type="match status" value="2"/>
</dbReference>
<evidence type="ECO:0000256" key="2">
    <source>
        <dbReference type="ARBA" id="ARBA00022723"/>
    </source>
</evidence>
<dbReference type="PANTHER" id="PTHR46218:SF4">
    <property type="entry name" value="LIM AND SH3 DOMAIN PROTEIN LASP"/>
    <property type="match status" value="1"/>
</dbReference>
<dbReference type="FunCoup" id="A0A7R8UL28">
    <property type="interactions" value="20"/>
</dbReference>
<dbReference type="CDD" id="cd09447">
    <property type="entry name" value="LIM_LASP"/>
    <property type="match status" value="1"/>
</dbReference>